<dbReference type="AlphaFoldDB" id="A0A820IKK2"/>
<accession>A0A820IKK2</accession>
<dbReference type="InterPro" id="IPR012337">
    <property type="entry name" value="RNaseH-like_sf"/>
</dbReference>
<evidence type="ECO:0000313" key="2">
    <source>
        <dbReference type="Proteomes" id="UP000663866"/>
    </source>
</evidence>
<name>A0A820IKK2_9BILA</name>
<dbReference type="EMBL" id="CAJOBG010017495">
    <property type="protein sequence ID" value="CAF4311592.1"/>
    <property type="molecule type" value="Genomic_DNA"/>
</dbReference>
<evidence type="ECO:0008006" key="3">
    <source>
        <dbReference type="Google" id="ProtNLM"/>
    </source>
</evidence>
<dbReference type="PANTHER" id="PTHR23044:SF61">
    <property type="entry name" value="3'-5' EXORIBONUCLEASE 1-RELATED"/>
    <property type="match status" value="1"/>
</dbReference>
<organism evidence="1 2">
    <name type="scientific">Rotaria magnacalcarata</name>
    <dbReference type="NCBI Taxonomy" id="392030"/>
    <lineage>
        <taxon>Eukaryota</taxon>
        <taxon>Metazoa</taxon>
        <taxon>Spiralia</taxon>
        <taxon>Gnathifera</taxon>
        <taxon>Rotifera</taxon>
        <taxon>Eurotatoria</taxon>
        <taxon>Bdelloidea</taxon>
        <taxon>Philodinida</taxon>
        <taxon>Philodinidae</taxon>
        <taxon>Rotaria</taxon>
    </lineage>
</organism>
<feature type="non-terminal residue" evidence="1">
    <location>
        <position position="1"/>
    </location>
</feature>
<dbReference type="Proteomes" id="UP000663866">
    <property type="component" value="Unassembled WGS sequence"/>
</dbReference>
<reference evidence="1" key="1">
    <citation type="submission" date="2021-02" db="EMBL/GenBank/DDBJ databases">
        <authorList>
            <person name="Nowell W R."/>
        </authorList>
    </citation>
    <scope>NUCLEOTIDE SEQUENCE</scope>
</reference>
<dbReference type="PANTHER" id="PTHR23044">
    <property type="entry name" value="3'-5' EXONUCLEASE ERI1-RELATED"/>
    <property type="match status" value="1"/>
</dbReference>
<gene>
    <name evidence="1" type="ORF">OVN521_LOCUS31670</name>
</gene>
<dbReference type="Gene3D" id="3.30.420.10">
    <property type="entry name" value="Ribonuclease H-like superfamily/Ribonuclease H"/>
    <property type="match status" value="1"/>
</dbReference>
<dbReference type="GO" id="GO:0003676">
    <property type="term" value="F:nucleic acid binding"/>
    <property type="evidence" value="ECO:0007669"/>
    <property type="project" value="InterPro"/>
</dbReference>
<protein>
    <recommendedName>
        <fullName evidence="3">Exonuclease</fullName>
    </recommendedName>
</protein>
<dbReference type="InterPro" id="IPR051274">
    <property type="entry name" value="3-5_Exoribonuclease"/>
</dbReference>
<dbReference type="InterPro" id="IPR036397">
    <property type="entry name" value="RNaseH_sf"/>
</dbReference>
<comment type="caution">
    <text evidence="1">The sequence shown here is derived from an EMBL/GenBank/DDBJ whole genome shotgun (WGS) entry which is preliminary data.</text>
</comment>
<keyword evidence="2" id="KW-1185">Reference proteome</keyword>
<proteinExistence type="predicted"/>
<sequence length="55" mass="6217">AVGKYSHGGMMGMLNDLNIRHVGRHHSGIDDCKNIAEILKVLAERGYVFHENRKQ</sequence>
<evidence type="ECO:0000313" key="1">
    <source>
        <dbReference type="EMBL" id="CAF4311592.1"/>
    </source>
</evidence>
<dbReference type="SUPFAM" id="SSF53098">
    <property type="entry name" value="Ribonuclease H-like"/>
    <property type="match status" value="1"/>
</dbReference>